<gene>
    <name evidence="2" type="ORF">DVH24_042399</name>
</gene>
<evidence type="ECO:0000313" key="3">
    <source>
        <dbReference type="Proteomes" id="UP000290289"/>
    </source>
</evidence>
<accession>A0A498IYD1</accession>
<dbReference type="Proteomes" id="UP000290289">
    <property type="component" value="Chromosome 10"/>
</dbReference>
<keyword evidence="1" id="KW-0472">Membrane</keyword>
<reference evidence="2 3" key="1">
    <citation type="submission" date="2018-10" db="EMBL/GenBank/DDBJ databases">
        <title>A high-quality apple genome assembly.</title>
        <authorList>
            <person name="Hu J."/>
        </authorList>
    </citation>
    <scope>NUCLEOTIDE SEQUENCE [LARGE SCALE GENOMIC DNA]</scope>
    <source>
        <strain evidence="3">cv. HFTH1</strain>
        <tissue evidence="2">Young leaf</tissue>
    </source>
</reference>
<evidence type="ECO:0000313" key="2">
    <source>
        <dbReference type="EMBL" id="RXH88328.1"/>
    </source>
</evidence>
<keyword evidence="3" id="KW-1185">Reference proteome</keyword>
<keyword evidence="1" id="KW-0812">Transmembrane</keyword>
<evidence type="ECO:0000256" key="1">
    <source>
        <dbReference type="SAM" id="Phobius"/>
    </source>
</evidence>
<name>A0A498IYD1_MALDO</name>
<organism evidence="2 3">
    <name type="scientific">Malus domestica</name>
    <name type="common">Apple</name>
    <name type="synonym">Pyrus malus</name>
    <dbReference type="NCBI Taxonomy" id="3750"/>
    <lineage>
        <taxon>Eukaryota</taxon>
        <taxon>Viridiplantae</taxon>
        <taxon>Streptophyta</taxon>
        <taxon>Embryophyta</taxon>
        <taxon>Tracheophyta</taxon>
        <taxon>Spermatophyta</taxon>
        <taxon>Magnoliopsida</taxon>
        <taxon>eudicotyledons</taxon>
        <taxon>Gunneridae</taxon>
        <taxon>Pentapetalae</taxon>
        <taxon>rosids</taxon>
        <taxon>fabids</taxon>
        <taxon>Rosales</taxon>
        <taxon>Rosaceae</taxon>
        <taxon>Amygdaloideae</taxon>
        <taxon>Maleae</taxon>
        <taxon>Malus</taxon>
    </lineage>
</organism>
<sequence>MTDYQTVNLLLSAIKQALSNNRSLIQNKQGNCKSSDQHTYKGRSALSLRFIFLNFTERLLVNVLAILHFHVIKDIFFEPVKQIVHSCFPELGCQNRLSHSPYISGKYGSPCLFIKATVSMLYIRVPIIFENFKALQILSGLEMPHITSKTISLSLSPTTSQMQSGSWLFMLPIVVRTILPPGTSSSARDLKNTVKSFLNCSTYNLYTAYGLVFAIHMFFLFSPSPSLNPGNDLNTVLKSFPGRSFKKAWSEGDGRFSFWKVAWMLCMISDTAKRVLGPEEHPKSAIFKQSEKSVLQSCSMLALTMGFTIEITAL</sequence>
<dbReference type="AlphaFoldDB" id="A0A498IYD1"/>
<keyword evidence="1" id="KW-1133">Transmembrane helix</keyword>
<proteinExistence type="predicted"/>
<comment type="caution">
    <text evidence="2">The sequence shown here is derived from an EMBL/GenBank/DDBJ whole genome shotgun (WGS) entry which is preliminary data.</text>
</comment>
<protein>
    <submittedName>
        <fullName evidence="2">Uncharacterized protein</fullName>
    </submittedName>
</protein>
<feature type="transmembrane region" description="Helical" evidence="1">
    <location>
        <begin position="203"/>
        <end position="221"/>
    </location>
</feature>
<dbReference type="EMBL" id="RDQH01000336">
    <property type="protein sequence ID" value="RXH88328.1"/>
    <property type="molecule type" value="Genomic_DNA"/>
</dbReference>